<dbReference type="Pfam" id="PF07589">
    <property type="entry name" value="PEP-CTERM"/>
    <property type="match status" value="1"/>
</dbReference>
<dbReference type="EMBL" id="BMKG01000008">
    <property type="protein sequence ID" value="GGC00459.1"/>
    <property type="molecule type" value="Genomic_DNA"/>
</dbReference>
<evidence type="ECO:0000313" key="4">
    <source>
        <dbReference type="EMBL" id="MTV53130.1"/>
    </source>
</evidence>
<dbReference type="Proteomes" id="UP000622638">
    <property type="component" value="Unassembled WGS sequence"/>
</dbReference>
<evidence type="ECO:0000256" key="1">
    <source>
        <dbReference type="SAM" id="SignalP"/>
    </source>
</evidence>
<dbReference type="OrthoDB" id="8907537at2"/>
<reference evidence="3" key="4">
    <citation type="submission" date="2024-05" db="EMBL/GenBank/DDBJ databases">
        <authorList>
            <person name="Sun Q."/>
            <person name="Zhou Y."/>
        </authorList>
    </citation>
    <scope>NUCLEOTIDE SEQUENCE</scope>
    <source>
        <strain evidence="3">CGMCC 1.15931</strain>
    </source>
</reference>
<feature type="signal peptide" evidence="1">
    <location>
        <begin position="1"/>
        <end position="25"/>
    </location>
</feature>
<reference evidence="4 5" key="3">
    <citation type="submission" date="2019-11" db="EMBL/GenBank/DDBJ databases">
        <title>Type strains purchased from KCTC, JCM and DSMZ.</title>
        <authorList>
            <person name="Lu H."/>
        </authorList>
    </citation>
    <scope>NUCLEOTIDE SEQUENCE [LARGE SCALE GENOMIC DNA]</scope>
    <source>
        <strain evidence="4 5">KCTC 52429</strain>
    </source>
</reference>
<keyword evidence="6" id="KW-1185">Reference proteome</keyword>
<feature type="chain" id="PRO_5026258889" evidence="1">
    <location>
        <begin position="26"/>
        <end position="184"/>
    </location>
</feature>
<dbReference type="EMBL" id="WNKZ01000023">
    <property type="protein sequence ID" value="MTV53130.1"/>
    <property type="molecule type" value="Genomic_DNA"/>
</dbReference>
<dbReference type="NCBIfam" id="NF038126">
    <property type="entry name" value="PEP_CTERM_FxDxF"/>
    <property type="match status" value="1"/>
</dbReference>
<name>A0A6I3SVC5_9BURK</name>
<sequence>MRSPTFVRWTGAAALAASLAGPALAETRSVTYTDLSASATVEEALGAGDNLFVDTFTTRHGALYQSTSFTLSERGDMNGLAGWIIDTADGQGPLLVGVNIDILDQWRSVVASDSFTGVLGGFGHSSFLGSLGPGSYTLVATGDAVRDASLDISLSFTQPIPEPETYAMMLGGLALLGAVARRRR</sequence>
<comment type="caution">
    <text evidence="4">The sequence shown here is derived from an EMBL/GenBank/DDBJ whole genome shotgun (WGS) entry which is preliminary data.</text>
</comment>
<evidence type="ECO:0000313" key="3">
    <source>
        <dbReference type="EMBL" id="GGC00459.1"/>
    </source>
</evidence>
<reference evidence="3" key="1">
    <citation type="journal article" date="2014" name="Int. J. Syst. Evol. Microbiol.">
        <title>Complete genome of a new Firmicutes species belonging to the dominant human colonic microbiota ('Ruminococcus bicirculans') reveals two chromosomes and a selective capacity to utilize plant glucans.</title>
        <authorList>
            <consortium name="NISC Comparative Sequencing Program"/>
            <person name="Wegmann U."/>
            <person name="Louis P."/>
            <person name="Goesmann A."/>
            <person name="Henrissat B."/>
            <person name="Duncan S.H."/>
            <person name="Flint H.J."/>
        </authorList>
    </citation>
    <scope>NUCLEOTIDE SEQUENCE</scope>
    <source>
        <strain evidence="3">CGMCC 1.15931</strain>
    </source>
</reference>
<dbReference type="NCBIfam" id="TIGR02595">
    <property type="entry name" value="PEP_CTERM"/>
    <property type="match status" value="1"/>
</dbReference>
<dbReference type="InterPro" id="IPR013424">
    <property type="entry name" value="Ice-binding_C"/>
</dbReference>
<dbReference type="AlphaFoldDB" id="A0A6I3SVC5"/>
<evidence type="ECO:0000313" key="6">
    <source>
        <dbReference type="Proteomes" id="UP000622638"/>
    </source>
</evidence>
<dbReference type="Proteomes" id="UP000430634">
    <property type="component" value="Unassembled WGS sequence"/>
</dbReference>
<proteinExistence type="predicted"/>
<keyword evidence="1" id="KW-0732">Signal</keyword>
<dbReference type="RefSeq" id="WP_155470451.1">
    <property type="nucleotide sequence ID" value="NZ_BMKG01000008.1"/>
</dbReference>
<evidence type="ECO:0000313" key="5">
    <source>
        <dbReference type="Proteomes" id="UP000430634"/>
    </source>
</evidence>
<gene>
    <name evidence="3" type="ORF">GCM10011572_23080</name>
    <name evidence="4" type="ORF">GM672_10345</name>
</gene>
<reference evidence="6" key="2">
    <citation type="journal article" date="2019" name="Int. J. Syst. Evol. Microbiol.">
        <title>The Global Catalogue of Microorganisms (GCM) 10K type strain sequencing project: providing services to taxonomists for standard genome sequencing and annotation.</title>
        <authorList>
            <consortium name="The Broad Institute Genomics Platform"/>
            <consortium name="The Broad Institute Genome Sequencing Center for Infectious Disease"/>
            <person name="Wu L."/>
            <person name="Ma J."/>
        </authorList>
    </citation>
    <scope>NUCLEOTIDE SEQUENCE [LARGE SCALE GENOMIC DNA]</scope>
    <source>
        <strain evidence="6">CGMCC 1.15931</strain>
    </source>
</reference>
<feature type="domain" description="Ice-binding protein C-terminal" evidence="2">
    <location>
        <begin position="159"/>
        <end position="184"/>
    </location>
</feature>
<protein>
    <submittedName>
        <fullName evidence="4">PEP-CTERM sorting domain-containing protein</fullName>
    </submittedName>
</protein>
<accession>A0A6I3SVC5</accession>
<organism evidence="4 5">
    <name type="scientific">Pseudoduganella buxea</name>
    <dbReference type="NCBI Taxonomy" id="1949069"/>
    <lineage>
        <taxon>Bacteria</taxon>
        <taxon>Pseudomonadati</taxon>
        <taxon>Pseudomonadota</taxon>
        <taxon>Betaproteobacteria</taxon>
        <taxon>Burkholderiales</taxon>
        <taxon>Oxalobacteraceae</taxon>
        <taxon>Telluria group</taxon>
        <taxon>Pseudoduganella</taxon>
    </lineage>
</organism>
<evidence type="ECO:0000259" key="2">
    <source>
        <dbReference type="Pfam" id="PF07589"/>
    </source>
</evidence>